<dbReference type="InterPro" id="IPR043826">
    <property type="entry name" value="DUF5803"/>
</dbReference>
<keyword evidence="1" id="KW-0812">Transmembrane</keyword>
<dbReference type="OrthoDB" id="312630at2157"/>
<dbReference type="RefSeq" id="WP_179168748.1">
    <property type="nucleotide sequence ID" value="NZ_CP058529.1"/>
</dbReference>
<dbReference type="GeneID" id="56028426"/>
<keyword evidence="1" id="KW-1133">Transmembrane helix</keyword>
<accession>A0A7D5GZ07</accession>
<sequence>MSRRRVLALLALVGMLLLSGCLGFFGDDSVPADRLDEQPAGDSYAWNESVDVHVTVTKDSSFQAVYRMNDTEIELYRNDGLGGQNPLDVRAVRYRYPNGTVINGTTLAERGSVQETRDEVTIRTPVDGGKLAVTASSTPKRFSLPTYVDGSYEVVLPPGRRASAPIFGRISPGPTTTSIDDNDRVHISWENVTSDAVLVQFYLQRDLGLFGGLVAVFGVVAIVGLAYFRRQIRELRETREEMGLDVDVDDDSGRDPPPGMG</sequence>
<dbReference type="EMBL" id="CP058529">
    <property type="protein sequence ID" value="QLG27173.1"/>
    <property type="molecule type" value="Genomic_DNA"/>
</dbReference>
<dbReference type="AlphaFoldDB" id="A0A7D5GZ07"/>
<reference evidence="2 3" key="1">
    <citation type="submission" date="2020-07" db="EMBL/GenBank/DDBJ databases">
        <title>Gai3-2, isolated from salt lake.</title>
        <authorList>
            <person name="Cui H."/>
            <person name="Shi X."/>
        </authorList>
    </citation>
    <scope>NUCLEOTIDE SEQUENCE [LARGE SCALE GENOMIC DNA]</scope>
    <source>
        <strain evidence="2 3">Gai3-2</strain>
    </source>
</reference>
<proteinExistence type="predicted"/>
<protein>
    <submittedName>
        <fullName evidence="2">Uncharacterized protein</fullName>
    </submittedName>
</protein>
<name>A0A7D5GZ07_9EURY</name>
<dbReference type="PROSITE" id="PS51257">
    <property type="entry name" value="PROKAR_LIPOPROTEIN"/>
    <property type="match status" value="1"/>
</dbReference>
<dbReference type="KEGG" id="halg:HUG10_06295"/>
<evidence type="ECO:0000256" key="1">
    <source>
        <dbReference type="SAM" id="Phobius"/>
    </source>
</evidence>
<dbReference type="Pfam" id="PF19119">
    <property type="entry name" value="DUF5803"/>
    <property type="match status" value="1"/>
</dbReference>
<evidence type="ECO:0000313" key="2">
    <source>
        <dbReference type="EMBL" id="QLG27173.1"/>
    </source>
</evidence>
<feature type="transmembrane region" description="Helical" evidence="1">
    <location>
        <begin position="207"/>
        <end position="228"/>
    </location>
</feature>
<gene>
    <name evidence="2" type="ORF">HUG10_06295</name>
</gene>
<dbReference type="Proteomes" id="UP000509750">
    <property type="component" value="Chromosome"/>
</dbReference>
<keyword evidence="1" id="KW-0472">Membrane</keyword>
<evidence type="ECO:0000313" key="3">
    <source>
        <dbReference type="Proteomes" id="UP000509750"/>
    </source>
</evidence>
<keyword evidence="3" id="KW-1185">Reference proteome</keyword>
<organism evidence="2 3">
    <name type="scientific">Halorarum halophilum</name>
    <dbReference type="NCBI Taxonomy" id="2743090"/>
    <lineage>
        <taxon>Archaea</taxon>
        <taxon>Methanobacteriati</taxon>
        <taxon>Methanobacteriota</taxon>
        <taxon>Stenosarchaea group</taxon>
        <taxon>Halobacteria</taxon>
        <taxon>Halobacteriales</taxon>
        <taxon>Haloferacaceae</taxon>
        <taxon>Halorarum</taxon>
    </lineage>
</organism>